<evidence type="ECO:0000256" key="3">
    <source>
        <dbReference type="ARBA" id="ARBA00023125"/>
    </source>
</evidence>
<dbReference type="GO" id="GO:0003677">
    <property type="term" value="F:DNA binding"/>
    <property type="evidence" value="ECO:0007669"/>
    <property type="project" value="UniProtKB-KW"/>
</dbReference>
<keyword evidence="1 5" id="KW-0805">Transcription regulation</keyword>
<keyword evidence="3 5" id="KW-0238">DNA-binding</keyword>
<dbReference type="InterPro" id="IPR007630">
    <property type="entry name" value="RNA_pol_sigma70_r4"/>
</dbReference>
<reference evidence="9" key="1">
    <citation type="journal article" date="2013" name="BMC Microbiol.">
        <title>Taxonomy and evolution of bacteriochlorophyll a-containing members of the OM60/NOR5 clade of marine gammaproteobacteria: description of Luminiphilus syltensis gen. nov., sp. nov., reclassification of Haliea rubra as Pseudohaliea rubra gen. nov., comb. nov., and emendation of Chromatocurvus halotolerans.</title>
        <authorList>
            <person name="Spring S."/>
            <person name="Riedel T."/>
            <person name="Sproer C."/>
            <person name="Yan S."/>
            <person name="Harder J."/>
            <person name="Fuchs B.M."/>
        </authorList>
    </citation>
    <scope>NUCLEOTIDE SEQUENCE [LARGE SCALE GENOMIC DNA]</scope>
    <source>
        <strain evidence="9">NOR51-B</strain>
    </source>
</reference>
<dbReference type="PANTHER" id="PTHR30603">
    <property type="entry name" value="RNA POLYMERASE SIGMA FACTOR RPO"/>
    <property type="match status" value="1"/>
</dbReference>
<dbReference type="Gene3D" id="1.10.601.10">
    <property type="entry name" value="RNA Polymerase Primary Sigma Factor"/>
    <property type="match status" value="1"/>
</dbReference>
<name>B8KQQ5_9GAMM</name>
<evidence type="ECO:0000256" key="1">
    <source>
        <dbReference type="ARBA" id="ARBA00023015"/>
    </source>
</evidence>
<sequence>MQYASDNDDKDLELMFAEARRYPLLTAQQEREIDGRKWGAVQALHGLFAGTPELAEYLITFAGQCLENPPEISRFRNREQHFVLRRELATYFAGADGSEAAIALSKKFQRLRSVAGKRKLVDALNLPASLTVGMAVAMLRRSGGQYSDSVADAIGTWERQWQSPISGIVLERDSLKALRSALNDYTKARDALVMHNLRLVYSIAARYKGRGVNYLDLVQEGTLGLIRAAEKFEFEKGYRFSTYCFNWITQSVRRYVGDVGSLIRFPTHVQEQMGRLYREKALETARTGIEPDEETLAKNLGMDLDKTRELLQLRNLGVSLDAPRFDDDEGTMVDSMTGDTFGDTEDTAEQDSLNRFLTNAIDTLEPAERDVVTARWGLHSGPPLSRAEIADKLGVSREWVRQLERSGLKKLRGQSEINEAYSDFISAEN</sequence>
<dbReference type="NCBIfam" id="TIGR02937">
    <property type="entry name" value="sigma70-ECF"/>
    <property type="match status" value="1"/>
</dbReference>
<dbReference type="OrthoDB" id="9809557at2"/>
<dbReference type="InterPro" id="IPR014284">
    <property type="entry name" value="RNA_pol_sigma-70_dom"/>
</dbReference>
<dbReference type="HOGENOM" id="CLU_014793_3_9_6"/>
<dbReference type="AlphaFoldDB" id="B8KQQ5"/>
<comment type="similarity">
    <text evidence="5">Belongs to the sigma-70 factor family.</text>
</comment>
<dbReference type="GO" id="GO:0006352">
    <property type="term" value="P:DNA-templated transcription initiation"/>
    <property type="evidence" value="ECO:0007669"/>
    <property type="project" value="InterPro"/>
</dbReference>
<dbReference type="InterPro" id="IPR050239">
    <property type="entry name" value="Sigma-70_RNA_pol_init_factors"/>
</dbReference>
<dbReference type="EMBL" id="DS999411">
    <property type="protein sequence ID" value="EED35132.1"/>
    <property type="molecule type" value="Genomic_DNA"/>
</dbReference>
<evidence type="ECO:0000313" key="8">
    <source>
        <dbReference type="EMBL" id="EED35132.1"/>
    </source>
</evidence>
<dbReference type="InterPro" id="IPR036388">
    <property type="entry name" value="WH-like_DNA-bd_sf"/>
</dbReference>
<dbReference type="SUPFAM" id="SSF88946">
    <property type="entry name" value="Sigma2 domain of RNA polymerase sigma factors"/>
    <property type="match status" value="1"/>
</dbReference>
<accession>B8KQQ5</accession>
<evidence type="ECO:0000259" key="6">
    <source>
        <dbReference type="PROSITE" id="PS00715"/>
    </source>
</evidence>
<dbReference type="RefSeq" id="WP_009019879.1">
    <property type="nucleotide sequence ID" value="NZ_DS999411.1"/>
</dbReference>
<evidence type="ECO:0000259" key="7">
    <source>
        <dbReference type="PROSITE" id="PS00716"/>
    </source>
</evidence>
<dbReference type="STRING" id="565045.NOR51B_1077"/>
<evidence type="ECO:0000256" key="5">
    <source>
        <dbReference type="RuleBase" id="RU362124"/>
    </source>
</evidence>
<dbReference type="Pfam" id="PF04545">
    <property type="entry name" value="Sigma70_r4"/>
    <property type="match status" value="1"/>
</dbReference>
<dbReference type="InterPro" id="IPR007627">
    <property type="entry name" value="RNA_pol_sigma70_r2"/>
</dbReference>
<dbReference type="InterPro" id="IPR000943">
    <property type="entry name" value="RNA_pol_sigma70"/>
</dbReference>
<protein>
    <recommendedName>
        <fullName evidence="5">RNA polymerase sigma factor</fullName>
    </recommendedName>
</protein>
<evidence type="ECO:0000256" key="2">
    <source>
        <dbReference type="ARBA" id="ARBA00023082"/>
    </source>
</evidence>
<dbReference type="Pfam" id="PF04539">
    <property type="entry name" value="Sigma70_r3"/>
    <property type="match status" value="1"/>
</dbReference>
<dbReference type="PRINTS" id="PR00046">
    <property type="entry name" value="SIGMA70FCT"/>
</dbReference>
<dbReference type="Proteomes" id="UP000004699">
    <property type="component" value="Unassembled WGS sequence"/>
</dbReference>
<dbReference type="InterPro" id="IPR013324">
    <property type="entry name" value="RNA_pol_sigma_r3/r4-like"/>
</dbReference>
<dbReference type="Pfam" id="PF04542">
    <property type="entry name" value="Sigma70_r2"/>
    <property type="match status" value="1"/>
</dbReference>
<dbReference type="CDD" id="cd06171">
    <property type="entry name" value="Sigma70_r4"/>
    <property type="match status" value="1"/>
</dbReference>
<keyword evidence="9" id="KW-1185">Reference proteome</keyword>
<feature type="domain" description="RNA polymerase sigma-70" evidence="7">
    <location>
        <begin position="385"/>
        <end position="411"/>
    </location>
</feature>
<comment type="function">
    <text evidence="5">Sigma factors are initiation factors that promote the attachment of RNA polymerase to specific initiation sites and are then released.</text>
</comment>
<keyword evidence="4 5" id="KW-0804">Transcription</keyword>
<dbReference type="InterPro" id="IPR007624">
    <property type="entry name" value="RNA_pol_sigma70_r3"/>
</dbReference>
<dbReference type="InterPro" id="IPR013325">
    <property type="entry name" value="RNA_pol_sigma_r2"/>
</dbReference>
<dbReference type="eggNOG" id="COG0568">
    <property type="taxonomic scope" value="Bacteria"/>
</dbReference>
<evidence type="ECO:0000256" key="4">
    <source>
        <dbReference type="ARBA" id="ARBA00023163"/>
    </source>
</evidence>
<dbReference type="PANTHER" id="PTHR30603:SF47">
    <property type="entry name" value="RNA POLYMERASE SIGMA FACTOR SIGD, CHLOROPLASTIC"/>
    <property type="match status" value="1"/>
</dbReference>
<organism evidence="8 9">
    <name type="scientific">Luminiphilus syltensis NOR5-1B</name>
    <dbReference type="NCBI Taxonomy" id="565045"/>
    <lineage>
        <taxon>Bacteria</taxon>
        <taxon>Pseudomonadati</taxon>
        <taxon>Pseudomonadota</taxon>
        <taxon>Gammaproteobacteria</taxon>
        <taxon>Cellvibrionales</taxon>
        <taxon>Halieaceae</taxon>
        <taxon>Luminiphilus</taxon>
    </lineage>
</organism>
<dbReference type="PROSITE" id="PS00716">
    <property type="entry name" value="SIGMA70_2"/>
    <property type="match status" value="1"/>
</dbReference>
<dbReference type="GO" id="GO:0016987">
    <property type="term" value="F:sigma factor activity"/>
    <property type="evidence" value="ECO:0007669"/>
    <property type="project" value="UniProtKB-KW"/>
</dbReference>
<dbReference type="PROSITE" id="PS00715">
    <property type="entry name" value="SIGMA70_1"/>
    <property type="match status" value="1"/>
</dbReference>
<evidence type="ECO:0000313" key="9">
    <source>
        <dbReference type="Proteomes" id="UP000004699"/>
    </source>
</evidence>
<proteinExistence type="inferred from homology"/>
<keyword evidence="2 5" id="KW-0731">Sigma factor</keyword>
<dbReference type="Gene3D" id="1.10.10.10">
    <property type="entry name" value="Winged helix-like DNA-binding domain superfamily/Winged helix DNA-binding domain"/>
    <property type="match status" value="2"/>
</dbReference>
<dbReference type="SUPFAM" id="SSF88659">
    <property type="entry name" value="Sigma3 and sigma4 domains of RNA polymerase sigma factors"/>
    <property type="match status" value="2"/>
</dbReference>
<gene>
    <name evidence="8" type="primary">sigA</name>
    <name evidence="8" type="ORF">NOR51B_1077</name>
</gene>
<feature type="domain" description="RNA polymerase sigma-70" evidence="6">
    <location>
        <begin position="216"/>
        <end position="229"/>
    </location>
</feature>